<reference evidence="2 3" key="1">
    <citation type="journal article" date="2011" name="J. Bacteriol.">
        <title>Draft genome sequence of Caloramator australicus strain RC3T, a thermoanaerobe from the Great Artesian Basin of Australia.</title>
        <authorList>
            <person name="Ogg C.D."/>
            <person name="Patel B.K.C."/>
        </authorList>
    </citation>
    <scope>NUCLEOTIDE SEQUENCE [LARGE SCALE GENOMIC DNA]</scope>
    <source>
        <strain evidence="2 3">RC3</strain>
    </source>
</reference>
<organism evidence="2 3">
    <name type="scientific">Caloramator australicus RC3</name>
    <dbReference type="NCBI Taxonomy" id="857293"/>
    <lineage>
        <taxon>Bacteria</taxon>
        <taxon>Bacillati</taxon>
        <taxon>Bacillota</taxon>
        <taxon>Clostridia</taxon>
        <taxon>Eubacteriales</taxon>
        <taxon>Clostridiaceae</taxon>
        <taxon>Caloramator</taxon>
    </lineage>
</organism>
<name>I7K9J0_9CLOT</name>
<evidence type="ECO:0000256" key="1">
    <source>
        <dbReference type="SAM" id="SignalP"/>
    </source>
</evidence>
<dbReference type="EMBL" id="CAKP01000113">
    <property type="protein sequence ID" value="CCJ34295.1"/>
    <property type="molecule type" value="Genomic_DNA"/>
</dbReference>
<keyword evidence="1" id="KW-0732">Signal</keyword>
<dbReference type="RefSeq" id="WP_008909551.1">
    <property type="nucleotide sequence ID" value="NZ_CAKP01000113.1"/>
</dbReference>
<keyword evidence="3" id="KW-1185">Reference proteome</keyword>
<dbReference type="STRING" id="857293.CAAU_2211"/>
<feature type="signal peptide" evidence="1">
    <location>
        <begin position="1"/>
        <end position="27"/>
    </location>
</feature>
<evidence type="ECO:0000313" key="2">
    <source>
        <dbReference type="EMBL" id="CCJ34295.1"/>
    </source>
</evidence>
<feature type="chain" id="PRO_5003711172" evidence="1">
    <location>
        <begin position="28"/>
        <end position="260"/>
    </location>
</feature>
<accession>I7K9J0</accession>
<dbReference type="AlphaFoldDB" id="I7K9J0"/>
<sequence length="260" mass="28561">MKRAKKIAAFVLTVAFLVASFNVVSFAAKVKYPKVSLVTEVKSSYNVFESIPVTVKTNYSGDVQYRAYIVDEATKKIYDIFSANKDGYYRAVKGDKDFNFNAKIAKPGKYHITVMVKRNGVKVNYDTYVKTKTFVVKDVKFALKSISVKLNGSQVVNASLSGNTFSFDLTGMEDSDSLTDILIVANKNAVVNIGGKVFPLSGNVSRNITPKMLGVDKNPPEGVTLASMREKADRNGYLKGSISLVSGKEKLTYNIVVKVK</sequence>
<protein>
    <submittedName>
        <fullName evidence="2">Uncharacterized protein</fullName>
    </submittedName>
</protein>
<comment type="caution">
    <text evidence="2">The sequence shown here is derived from an EMBL/GenBank/DDBJ whole genome shotgun (WGS) entry which is preliminary data.</text>
</comment>
<evidence type="ECO:0000313" key="3">
    <source>
        <dbReference type="Proteomes" id="UP000007652"/>
    </source>
</evidence>
<gene>
    <name evidence="2" type="ORF">CAAU_2211</name>
</gene>
<dbReference type="Proteomes" id="UP000007652">
    <property type="component" value="Unassembled WGS sequence"/>
</dbReference>
<proteinExistence type="predicted"/>
<dbReference type="OrthoDB" id="1953820at2"/>